<reference evidence="1 3" key="1">
    <citation type="journal article" date="2015" name="Genome Biol. Evol.">
        <title>Comparative Genomics of a Bacterivorous Green Alga Reveals Evolutionary Causalities and Consequences of Phago-Mixotrophic Mode of Nutrition.</title>
        <authorList>
            <person name="Burns J.A."/>
            <person name="Paasch A."/>
            <person name="Narechania A."/>
            <person name="Kim E."/>
        </authorList>
    </citation>
    <scope>NUCLEOTIDE SEQUENCE [LARGE SCALE GENOMIC DNA]</scope>
    <source>
        <strain evidence="1">PLY_AMNH</strain>
    </source>
</reference>
<proteinExistence type="predicted"/>
<organism evidence="1 3">
    <name type="scientific">Cymbomonas tetramitiformis</name>
    <dbReference type="NCBI Taxonomy" id="36881"/>
    <lineage>
        <taxon>Eukaryota</taxon>
        <taxon>Viridiplantae</taxon>
        <taxon>Chlorophyta</taxon>
        <taxon>Pyramimonadophyceae</taxon>
        <taxon>Pyramimonadales</taxon>
        <taxon>Pyramimonadaceae</taxon>
        <taxon>Cymbomonas</taxon>
    </lineage>
</organism>
<accession>A0AAE0BEW2</accession>
<evidence type="ECO:0000313" key="2">
    <source>
        <dbReference type="EMBL" id="KAK3267148.1"/>
    </source>
</evidence>
<evidence type="ECO:0000313" key="1">
    <source>
        <dbReference type="EMBL" id="KAK3235331.1"/>
    </source>
</evidence>
<keyword evidence="3" id="KW-1185">Reference proteome</keyword>
<dbReference type="EMBL" id="LGRX02012588">
    <property type="protein sequence ID" value="KAK3267148.1"/>
    <property type="molecule type" value="Genomic_DNA"/>
</dbReference>
<gene>
    <name evidence="2" type="ORF">CYMTET_24278</name>
    <name evidence="1" type="ORF">CYMTET_54460</name>
</gene>
<dbReference type="Proteomes" id="UP001190700">
    <property type="component" value="Unassembled WGS sequence"/>
</dbReference>
<evidence type="ECO:0000313" key="3">
    <source>
        <dbReference type="Proteomes" id="UP001190700"/>
    </source>
</evidence>
<dbReference type="AlphaFoldDB" id="A0AAE0BEW2"/>
<reference evidence="1" key="2">
    <citation type="submission" date="2023-06" db="EMBL/GenBank/DDBJ databases">
        <title>Long-read-based genome assembly of the green algal bacterivore Cymbomonas tetramitiformis.</title>
        <authorList>
            <person name="Gyaltshen Y."/>
            <person name="Rozenberg A."/>
            <person name="Paasch A."/>
            <person name="Burns J.A."/>
            <person name="Warring S."/>
            <person name="Larson R."/>
            <person name="Maurer-Alcala X."/>
            <person name="Dacks J."/>
            <person name="Kim E."/>
        </authorList>
    </citation>
    <scope>NUCLEOTIDE SEQUENCE</scope>
    <source>
        <strain evidence="1">PLY_AMNH</strain>
    </source>
</reference>
<protein>
    <submittedName>
        <fullName evidence="1">Uncharacterized protein</fullName>
    </submittedName>
</protein>
<sequence length="88" mass="9648">MGAGSPSDVYWESKTVADVLKLIRDVPMYPSSPELVTTDADIAAFPPFSEALGNFMSMGVVTFALGRMRSYRLDMTIITMPEILKEVA</sequence>
<dbReference type="EMBL" id="LGRX02035315">
    <property type="protein sequence ID" value="KAK3235331.1"/>
    <property type="molecule type" value="Genomic_DNA"/>
</dbReference>
<name>A0AAE0BEW2_9CHLO</name>
<comment type="caution">
    <text evidence="1">The sequence shown here is derived from an EMBL/GenBank/DDBJ whole genome shotgun (WGS) entry which is preliminary data.</text>
</comment>